<dbReference type="Pfam" id="PF12796">
    <property type="entry name" value="Ank_2"/>
    <property type="match status" value="1"/>
</dbReference>
<gene>
    <name evidence="1" type="ORF">CcCBS67573_g02905</name>
</gene>
<protein>
    <submittedName>
        <fullName evidence="1">Uncharacterized protein</fullName>
    </submittedName>
</protein>
<dbReference type="EMBL" id="QEAP01000066">
    <property type="protein sequence ID" value="TPX75833.1"/>
    <property type="molecule type" value="Genomic_DNA"/>
</dbReference>
<accession>A0A507FHQ5</accession>
<proteinExistence type="predicted"/>
<organism evidence="1 2">
    <name type="scientific">Chytriomyces confervae</name>
    <dbReference type="NCBI Taxonomy" id="246404"/>
    <lineage>
        <taxon>Eukaryota</taxon>
        <taxon>Fungi</taxon>
        <taxon>Fungi incertae sedis</taxon>
        <taxon>Chytridiomycota</taxon>
        <taxon>Chytridiomycota incertae sedis</taxon>
        <taxon>Chytridiomycetes</taxon>
        <taxon>Chytridiales</taxon>
        <taxon>Chytriomycetaceae</taxon>
        <taxon>Chytriomyces</taxon>
    </lineage>
</organism>
<dbReference type="AlphaFoldDB" id="A0A507FHQ5"/>
<dbReference type="Proteomes" id="UP000320333">
    <property type="component" value="Unassembled WGS sequence"/>
</dbReference>
<sequence>MPSLPPSHQPQLLPELLWCITLHLPIDRSLRNLPMTSKCLLQASPILNSLSFARAHLAANLIHCSFDAFVLANNLDVFDNWRLLPATYKTVLFAEAFRRDAFMLLHWWNISSTFAFRMCVSLVSEVDGFSVSSGGSSILKWATSKEYWNVIRLLLLCGRVPSPSSFSNSSLRSSNHSTESICKRLQISPSVLEALAKQPQIDPNVSCNHAMRIACMHGHADIVVSLLSFESVDPGAWDNVALFLAAMHGHTDIISILLDLGELVDPSACENRALVAAIRGRHVDTANRLLLDPRVLKERELQRRQPWWVGVSWWPGATLQLLLLTGLSAVTLLSSVA</sequence>
<name>A0A507FHQ5_9FUNG</name>
<dbReference type="InterPro" id="IPR002110">
    <property type="entry name" value="Ankyrin_rpt"/>
</dbReference>
<evidence type="ECO:0000313" key="1">
    <source>
        <dbReference type="EMBL" id="TPX75833.1"/>
    </source>
</evidence>
<comment type="caution">
    <text evidence="1">The sequence shown here is derived from an EMBL/GenBank/DDBJ whole genome shotgun (WGS) entry which is preliminary data.</text>
</comment>
<dbReference type="SMART" id="SM00248">
    <property type="entry name" value="ANK"/>
    <property type="match status" value="3"/>
</dbReference>
<dbReference type="InterPro" id="IPR036770">
    <property type="entry name" value="Ankyrin_rpt-contain_sf"/>
</dbReference>
<reference evidence="1 2" key="1">
    <citation type="journal article" date="2019" name="Sci. Rep.">
        <title>Comparative genomics of chytrid fungi reveal insights into the obligate biotrophic and pathogenic lifestyle of Synchytrium endobioticum.</title>
        <authorList>
            <person name="van de Vossenberg B.T.L.H."/>
            <person name="Warris S."/>
            <person name="Nguyen H.D.T."/>
            <person name="van Gent-Pelzer M.P.E."/>
            <person name="Joly D.L."/>
            <person name="van de Geest H.C."/>
            <person name="Bonants P.J.M."/>
            <person name="Smith D.S."/>
            <person name="Levesque C.A."/>
            <person name="van der Lee T.A.J."/>
        </authorList>
    </citation>
    <scope>NUCLEOTIDE SEQUENCE [LARGE SCALE GENOMIC DNA]</scope>
    <source>
        <strain evidence="1 2">CBS 675.73</strain>
    </source>
</reference>
<keyword evidence="2" id="KW-1185">Reference proteome</keyword>
<dbReference type="Gene3D" id="1.25.40.20">
    <property type="entry name" value="Ankyrin repeat-containing domain"/>
    <property type="match status" value="1"/>
</dbReference>
<dbReference type="OrthoDB" id="426293at2759"/>
<dbReference type="SUPFAM" id="SSF48403">
    <property type="entry name" value="Ankyrin repeat"/>
    <property type="match status" value="1"/>
</dbReference>
<evidence type="ECO:0000313" key="2">
    <source>
        <dbReference type="Proteomes" id="UP000320333"/>
    </source>
</evidence>